<dbReference type="Gene3D" id="3.40.50.300">
    <property type="entry name" value="P-loop containing nucleotide triphosphate hydrolases"/>
    <property type="match status" value="1"/>
</dbReference>
<dbReference type="GO" id="GO:0016887">
    <property type="term" value="F:ATP hydrolysis activity"/>
    <property type="evidence" value="ECO:0007669"/>
    <property type="project" value="InterPro"/>
</dbReference>
<evidence type="ECO:0000256" key="1">
    <source>
        <dbReference type="ARBA" id="ARBA00009441"/>
    </source>
</evidence>
<organism evidence="9">
    <name type="scientific">marine metagenome</name>
    <dbReference type="NCBI Taxonomy" id="408172"/>
    <lineage>
        <taxon>unclassified sequences</taxon>
        <taxon>metagenomes</taxon>
        <taxon>ecological metagenomes</taxon>
    </lineage>
</organism>
<dbReference type="GO" id="GO:0043590">
    <property type="term" value="C:bacterial nucleoid"/>
    <property type="evidence" value="ECO:0007669"/>
    <property type="project" value="TreeGrafter"/>
</dbReference>
<evidence type="ECO:0000256" key="7">
    <source>
        <dbReference type="ARBA" id="ARBA00033408"/>
    </source>
</evidence>
<dbReference type="AlphaFoldDB" id="A0A382YU79"/>
<evidence type="ECO:0000256" key="3">
    <source>
        <dbReference type="ARBA" id="ARBA00022741"/>
    </source>
</evidence>
<keyword evidence="4" id="KW-0227">DNA damage</keyword>
<feature type="non-terminal residue" evidence="9">
    <location>
        <position position="78"/>
    </location>
</feature>
<keyword evidence="5" id="KW-0067">ATP-binding</keyword>
<dbReference type="InterPro" id="IPR027417">
    <property type="entry name" value="P-loop_NTPase"/>
</dbReference>
<comment type="similarity">
    <text evidence="1">Belongs to the RecN family.</text>
</comment>
<gene>
    <name evidence="9" type="ORF">METZ01_LOCUS439627</name>
</gene>
<dbReference type="PANTHER" id="PTHR11059:SF0">
    <property type="entry name" value="DNA REPAIR PROTEIN RECN"/>
    <property type="match status" value="1"/>
</dbReference>
<evidence type="ECO:0000256" key="5">
    <source>
        <dbReference type="ARBA" id="ARBA00022840"/>
    </source>
</evidence>
<dbReference type="GO" id="GO:0006310">
    <property type="term" value="P:DNA recombination"/>
    <property type="evidence" value="ECO:0007669"/>
    <property type="project" value="InterPro"/>
</dbReference>
<accession>A0A382YU79</accession>
<proteinExistence type="inferred from homology"/>
<reference evidence="9" key="1">
    <citation type="submission" date="2018-05" db="EMBL/GenBank/DDBJ databases">
        <authorList>
            <person name="Lanie J.A."/>
            <person name="Ng W.-L."/>
            <person name="Kazmierczak K.M."/>
            <person name="Andrzejewski T.M."/>
            <person name="Davidsen T.M."/>
            <person name="Wayne K.J."/>
            <person name="Tettelin H."/>
            <person name="Glass J.I."/>
            <person name="Rusch D."/>
            <person name="Podicherti R."/>
            <person name="Tsui H.-C.T."/>
            <person name="Winkler M.E."/>
        </authorList>
    </citation>
    <scope>NUCLEOTIDE SEQUENCE</scope>
</reference>
<dbReference type="EMBL" id="UINC01178554">
    <property type="protein sequence ID" value="SVD86773.1"/>
    <property type="molecule type" value="Genomic_DNA"/>
</dbReference>
<keyword evidence="3" id="KW-0547">Nucleotide-binding</keyword>
<dbReference type="Pfam" id="PF13476">
    <property type="entry name" value="AAA_23"/>
    <property type="match status" value="1"/>
</dbReference>
<feature type="domain" description="Rad50/SbcC-type AAA" evidence="8">
    <location>
        <begin position="19"/>
        <end position="58"/>
    </location>
</feature>
<evidence type="ECO:0000256" key="6">
    <source>
        <dbReference type="ARBA" id="ARBA00023204"/>
    </source>
</evidence>
<evidence type="ECO:0000256" key="4">
    <source>
        <dbReference type="ARBA" id="ARBA00022763"/>
    </source>
</evidence>
<dbReference type="PANTHER" id="PTHR11059">
    <property type="entry name" value="DNA REPAIR PROTEIN RECN"/>
    <property type="match status" value="1"/>
</dbReference>
<protein>
    <recommendedName>
        <fullName evidence="2">DNA repair protein RecN</fullName>
    </recommendedName>
    <alternativeName>
        <fullName evidence="7">Recombination protein N</fullName>
    </alternativeName>
</protein>
<dbReference type="InterPro" id="IPR004604">
    <property type="entry name" value="DNA_recomb/repair_RecN"/>
</dbReference>
<dbReference type="SUPFAM" id="SSF52540">
    <property type="entry name" value="P-loop containing nucleoside triphosphate hydrolases"/>
    <property type="match status" value="1"/>
</dbReference>
<dbReference type="GO" id="GO:0006302">
    <property type="term" value="P:double-strand break repair"/>
    <property type="evidence" value="ECO:0007669"/>
    <property type="project" value="InterPro"/>
</dbReference>
<sequence length="78" mass="8556">MYPFFTPKSLRVAVVLLHLKIRNFATIKEVEVDFGSGFSILTGETGAGKSILIDAIMLLRGDRGRTSLVRSGEDQSEV</sequence>
<name>A0A382YU79_9ZZZZ</name>
<dbReference type="GO" id="GO:0009432">
    <property type="term" value="P:SOS response"/>
    <property type="evidence" value="ECO:0007669"/>
    <property type="project" value="TreeGrafter"/>
</dbReference>
<keyword evidence="6" id="KW-0234">DNA repair</keyword>
<evidence type="ECO:0000259" key="8">
    <source>
        <dbReference type="Pfam" id="PF13476"/>
    </source>
</evidence>
<evidence type="ECO:0000313" key="9">
    <source>
        <dbReference type="EMBL" id="SVD86773.1"/>
    </source>
</evidence>
<dbReference type="GO" id="GO:0005524">
    <property type="term" value="F:ATP binding"/>
    <property type="evidence" value="ECO:0007669"/>
    <property type="project" value="UniProtKB-KW"/>
</dbReference>
<evidence type="ECO:0000256" key="2">
    <source>
        <dbReference type="ARBA" id="ARBA00021315"/>
    </source>
</evidence>
<dbReference type="InterPro" id="IPR038729">
    <property type="entry name" value="Rad50/SbcC_AAA"/>
</dbReference>